<name>A0A481YS20_9VIRU</name>
<protein>
    <recommendedName>
        <fullName evidence="1">peptidyl-tRNA hydrolase</fullName>
        <ecNumber evidence="1">3.1.1.29</ecNumber>
    </recommendedName>
</protein>
<evidence type="ECO:0000313" key="5">
    <source>
        <dbReference type="EMBL" id="QBK85991.1"/>
    </source>
</evidence>
<comment type="catalytic activity">
    <reaction evidence="4">
        <text>an N-acyl-L-alpha-aminoacyl-tRNA + H2O = an N-acyl-L-amino acid + a tRNA + H(+)</text>
        <dbReference type="Rhea" id="RHEA:54448"/>
        <dbReference type="Rhea" id="RHEA-COMP:10123"/>
        <dbReference type="Rhea" id="RHEA-COMP:13883"/>
        <dbReference type="ChEBI" id="CHEBI:15377"/>
        <dbReference type="ChEBI" id="CHEBI:15378"/>
        <dbReference type="ChEBI" id="CHEBI:59874"/>
        <dbReference type="ChEBI" id="CHEBI:78442"/>
        <dbReference type="ChEBI" id="CHEBI:138191"/>
        <dbReference type="EC" id="3.1.1.29"/>
    </reaction>
</comment>
<evidence type="ECO:0000256" key="4">
    <source>
        <dbReference type="ARBA" id="ARBA00048707"/>
    </source>
</evidence>
<organism evidence="5">
    <name type="scientific">Marseillevirus LCMAC101</name>
    <dbReference type="NCBI Taxonomy" id="2506602"/>
    <lineage>
        <taxon>Viruses</taxon>
        <taxon>Varidnaviria</taxon>
        <taxon>Bamfordvirae</taxon>
        <taxon>Nucleocytoviricota</taxon>
        <taxon>Megaviricetes</taxon>
        <taxon>Pimascovirales</taxon>
        <taxon>Pimascovirales incertae sedis</taxon>
        <taxon>Marseilleviridae</taxon>
    </lineage>
</organism>
<dbReference type="PANTHER" id="PTHR12649:SF11">
    <property type="entry name" value="PEPTIDYL-TRNA HYDROLASE 2, MITOCHONDRIAL"/>
    <property type="match status" value="1"/>
</dbReference>
<evidence type="ECO:0000256" key="1">
    <source>
        <dbReference type="ARBA" id="ARBA00013260"/>
    </source>
</evidence>
<gene>
    <name evidence="5" type="ORF">LCMAC101_05860</name>
</gene>
<evidence type="ECO:0000256" key="2">
    <source>
        <dbReference type="ARBA" id="ARBA00022801"/>
    </source>
</evidence>
<dbReference type="Pfam" id="PF01981">
    <property type="entry name" value="PTH2"/>
    <property type="match status" value="1"/>
</dbReference>
<reference evidence="5" key="1">
    <citation type="journal article" date="2019" name="MBio">
        <title>Virus Genomes from Deep Sea Sediments Expand the Ocean Megavirome and Support Independent Origins of Viral Gigantism.</title>
        <authorList>
            <person name="Backstrom D."/>
            <person name="Yutin N."/>
            <person name="Jorgensen S.L."/>
            <person name="Dharamshi J."/>
            <person name="Homa F."/>
            <person name="Zaremba-Niedwiedzka K."/>
            <person name="Spang A."/>
            <person name="Wolf Y.I."/>
            <person name="Koonin E.V."/>
            <person name="Ettema T.J."/>
        </authorList>
    </citation>
    <scope>NUCLEOTIDE SEQUENCE</scope>
</reference>
<dbReference type="EMBL" id="MK500328">
    <property type="protein sequence ID" value="QBK85991.1"/>
    <property type="molecule type" value="Genomic_DNA"/>
</dbReference>
<dbReference type="GO" id="GO:0004045">
    <property type="term" value="F:peptidyl-tRNA hydrolase activity"/>
    <property type="evidence" value="ECO:0007669"/>
    <property type="project" value="UniProtKB-EC"/>
</dbReference>
<accession>A0A481YS20</accession>
<sequence>MADHELRMYILLNTSVKMKPGKAIAQAGHGISEMTEYLVKRNDPVWREYRQNSYPKIALKCPEDLLLNLHSKYKDRSQSVWCLNVEDEGRTQVPKGTVTAVVFKPMRKVDVPEELETLRLY</sequence>
<dbReference type="Gene3D" id="3.40.1490.10">
    <property type="entry name" value="Bit1"/>
    <property type="match status" value="1"/>
</dbReference>
<keyword evidence="2 5" id="KW-0378">Hydrolase</keyword>
<dbReference type="InterPro" id="IPR002833">
    <property type="entry name" value="PTH2"/>
</dbReference>
<comment type="similarity">
    <text evidence="3">Belongs to the PTH2 family.</text>
</comment>
<proteinExistence type="inferred from homology"/>
<dbReference type="PANTHER" id="PTHR12649">
    <property type="entry name" value="PEPTIDYL-TRNA HYDROLASE 2"/>
    <property type="match status" value="1"/>
</dbReference>
<evidence type="ECO:0000256" key="3">
    <source>
        <dbReference type="ARBA" id="ARBA00038050"/>
    </source>
</evidence>
<dbReference type="EC" id="3.1.1.29" evidence="1"/>
<dbReference type="SUPFAM" id="SSF102462">
    <property type="entry name" value="Peptidyl-tRNA hydrolase II"/>
    <property type="match status" value="1"/>
</dbReference>
<dbReference type="InterPro" id="IPR023476">
    <property type="entry name" value="Pep_tRNA_hydro_II_dom_sf"/>
</dbReference>